<evidence type="ECO:0000256" key="1">
    <source>
        <dbReference type="ARBA" id="ARBA00001974"/>
    </source>
</evidence>
<dbReference type="GO" id="GO:0016491">
    <property type="term" value="F:oxidoreductase activity"/>
    <property type="evidence" value="ECO:0007669"/>
    <property type="project" value="UniProtKB-KW"/>
</dbReference>
<accession>D2SGU8</accession>
<dbReference type="RefSeq" id="WP_012948376.1">
    <property type="nucleotide sequence ID" value="NC_013757.1"/>
</dbReference>
<dbReference type="InterPro" id="IPR016167">
    <property type="entry name" value="FAD-bd_PCMH_sub1"/>
</dbReference>
<evidence type="ECO:0000256" key="2">
    <source>
        <dbReference type="ARBA" id="ARBA00005466"/>
    </source>
</evidence>
<dbReference type="Pfam" id="PF08031">
    <property type="entry name" value="BBE"/>
    <property type="match status" value="1"/>
</dbReference>
<dbReference type="Pfam" id="PF01565">
    <property type="entry name" value="FAD_binding_4"/>
    <property type="match status" value="1"/>
</dbReference>
<dbReference type="EMBL" id="CP001867">
    <property type="protein sequence ID" value="ADB74941.1"/>
    <property type="molecule type" value="Genomic_DNA"/>
</dbReference>
<gene>
    <name evidence="7" type="ordered locus">Gobs_2260</name>
</gene>
<comment type="cofactor">
    <cofactor evidence="1">
        <name>FAD</name>
        <dbReference type="ChEBI" id="CHEBI:57692"/>
    </cofactor>
</comment>
<dbReference type="SUPFAM" id="SSF56176">
    <property type="entry name" value="FAD-binding/transporter-associated domain-like"/>
    <property type="match status" value="1"/>
</dbReference>
<proteinExistence type="inferred from homology"/>
<dbReference type="PANTHER" id="PTHR42973">
    <property type="entry name" value="BINDING OXIDOREDUCTASE, PUTATIVE (AFU_ORTHOLOGUE AFUA_1G17690)-RELATED"/>
    <property type="match status" value="1"/>
</dbReference>
<name>D2SGU8_GEOOG</name>
<dbReference type="Gene3D" id="3.40.462.20">
    <property type="match status" value="1"/>
</dbReference>
<dbReference type="STRING" id="526225.Gobs_2260"/>
<dbReference type="InterPro" id="IPR050416">
    <property type="entry name" value="FAD-linked_Oxidoreductase"/>
</dbReference>
<dbReference type="InterPro" id="IPR036318">
    <property type="entry name" value="FAD-bd_PCMH-like_sf"/>
</dbReference>
<keyword evidence="4" id="KW-0274">FAD</keyword>
<dbReference type="InterPro" id="IPR016164">
    <property type="entry name" value="FAD-linked_Oxase-like_C"/>
</dbReference>
<dbReference type="eggNOG" id="COG0277">
    <property type="taxonomic scope" value="Bacteria"/>
</dbReference>
<dbReference type="PANTHER" id="PTHR42973:SF39">
    <property type="entry name" value="FAD-BINDING PCMH-TYPE DOMAIN-CONTAINING PROTEIN"/>
    <property type="match status" value="1"/>
</dbReference>
<dbReference type="SUPFAM" id="SSF55103">
    <property type="entry name" value="FAD-linked oxidases, C-terminal domain"/>
    <property type="match status" value="1"/>
</dbReference>
<reference evidence="7 8" key="1">
    <citation type="journal article" date="2010" name="Stand. Genomic Sci.">
        <title>Complete genome sequence of Geodermatophilus obscurus type strain (G-20).</title>
        <authorList>
            <person name="Ivanova N."/>
            <person name="Sikorski J."/>
            <person name="Jando M."/>
            <person name="Munk C."/>
            <person name="Lapidus A."/>
            <person name="Glavina Del Rio T."/>
            <person name="Copeland A."/>
            <person name="Tice H."/>
            <person name="Cheng J.-F."/>
            <person name="Lucas S."/>
            <person name="Chen F."/>
            <person name="Nolan M."/>
            <person name="Bruce D."/>
            <person name="Goodwin L."/>
            <person name="Pitluck S."/>
            <person name="Mavromatis K."/>
            <person name="Mikhailova N."/>
            <person name="Pati A."/>
            <person name="Chen A."/>
            <person name="Palaniappan K."/>
            <person name="Land M."/>
            <person name="Hauser L."/>
            <person name="Chang Y.-J."/>
            <person name="Jeffries C.D."/>
            <person name="Meincke L."/>
            <person name="Brettin T."/>
            <person name="Detter J.C."/>
            <person name="Detter J.C."/>
            <person name="Rohde M."/>
            <person name="Goeker M."/>
            <person name="Bristow J."/>
            <person name="Eisen J.A."/>
            <person name="Markowitz V."/>
            <person name="Hugenholtz P."/>
            <person name="Kyrpides N.C."/>
            <person name="Klenk H.-P."/>
        </authorList>
    </citation>
    <scope>NUCLEOTIDE SEQUENCE [LARGE SCALE GENOMIC DNA]</scope>
    <source>
        <strain evidence="8">ATCC 25078 / DSM 43160 / JCM 3152 / KCC A-0152 / KCTC 9177 / NBRC 13315 / NRRL B-3577 / G-20</strain>
    </source>
</reference>
<evidence type="ECO:0000256" key="5">
    <source>
        <dbReference type="ARBA" id="ARBA00023002"/>
    </source>
</evidence>
<dbReference type="InterPro" id="IPR012951">
    <property type="entry name" value="BBE"/>
</dbReference>
<feature type="domain" description="FAD-binding PCMH-type" evidence="6">
    <location>
        <begin position="39"/>
        <end position="209"/>
    </location>
</feature>
<evidence type="ECO:0000313" key="8">
    <source>
        <dbReference type="Proteomes" id="UP000001382"/>
    </source>
</evidence>
<comment type="similarity">
    <text evidence="2">Belongs to the oxygen-dependent FAD-linked oxidoreductase family.</text>
</comment>
<evidence type="ECO:0000313" key="7">
    <source>
        <dbReference type="EMBL" id="ADB74941.1"/>
    </source>
</evidence>
<reference evidence="8" key="2">
    <citation type="submission" date="2010-01" db="EMBL/GenBank/DDBJ databases">
        <title>The complete genome of Geodermatophilus obscurus DSM 43160.</title>
        <authorList>
            <consortium name="US DOE Joint Genome Institute (JGI-PGF)"/>
            <person name="Lucas S."/>
            <person name="Copeland A."/>
            <person name="Lapidus A."/>
            <person name="Glavina del Rio T."/>
            <person name="Dalin E."/>
            <person name="Tice H."/>
            <person name="Bruce D."/>
            <person name="Goodwin L."/>
            <person name="Pitluck S."/>
            <person name="Kyrpides N."/>
            <person name="Mavromatis K."/>
            <person name="Ivanova N."/>
            <person name="Munk A.C."/>
            <person name="Brettin T."/>
            <person name="Detter J.C."/>
            <person name="Han C."/>
            <person name="Larimer F."/>
            <person name="Land M."/>
            <person name="Hauser L."/>
            <person name="Markowitz V."/>
            <person name="Cheng J.-F."/>
            <person name="Hugenholtz P."/>
            <person name="Woyke T."/>
            <person name="Wu D."/>
            <person name="Jando M."/>
            <person name="Schneider S."/>
            <person name="Klenk H.-P."/>
            <person name="Eisen J.A."/>
        </authorList>
    </citation>
    <scope>NUCLEOTIDE SEQUENCE [LARGE SCALE GENOMIC DNA]</scope>
    <source>
        <strain evidence="8">ATCC 25078 / DSM 43160 / JCM 3152 / KCC A-0152 / KCTC 9177 / NBRC 13315 / NRRL B-3577 / G-20</strain>
    </source>
</reference>
<protein>
    <submittedName>
        <fullName evidence="7">FAD linked oxidase domain protein</fullName>
    </submittedName>
</protein>
<dbReference type="Proteomes" id="UP000001382">
    <property type="component" value="Chromosome"/>
</dbReference>
<dbReference type="InterPro" id="IPR016166">
    <property type="entry name" value="FAD-bd_PCMH"/>
</dbReference>
<keyword evidence="5" id="KW-0560">Oxidoreductase</keyword>
<dbReference type="InterPro" id="IPR016169">
    <property type="entry name" value="FAD-bd_PCMH_sub2"/>
</dbReference>
<dbReference type="AlphaFoldDB" id="D2SGU8"/>
<evidence type="ECO:0000256" key="4">
    <source>
        <dbReference type="ARBA" id="ARBA00022827"/>
    </source>
</evidence>
<evidence type="ECO:0000256" key="3">
    <source>
        <dbReference type="ARBA" id="ARBA00022630"/>
    </source>
</evidence>
<dbReference type="InterPro" id="IPR006094">
    <property type="entry name" value="Oxid_FAD_bind_N"/>
</dbReference>
<dbReference type="GO" id="GO:0071949">
    <property type="term" value="F:FAD binding"/>
    <property type="evidence" value="ECO:0007669"/>
    <property type="project" value="InterPro"/>
</dbReference>
<dbReference type="Gene3D" id="3.30.465.10">
    <property type="match status" value="1"/>
</dbReference>
<dbReference type="Gene3D" id="3.30.43.10">
    <property type="entry name" value="Uridine Diphospho-n-acetylenolpyruvylglucosamine Reductase, domain 2"/>
    <property type="match status" value="1"/>
</dbReference>
<dbReference type="HOGENOM" id="CLU_018354_10_0_11"/>
<sequence length="466" mass="50323">MTQTLSGGIDALRAEMNGPVIAPGDPGYDEVRRVWNADIDRRPAVVARCTSADDVAVAVRFAREEGLEVSVRGGAHSMPGHAVCDHGLMIDLSLLNRVTVDPGAKRARAQGGALISDLDAATQAHGLAVPMGAISHTGVGGLTLGGGMGWLTRQAGLSVDNLLSAEVVVADGRVLRAAEDENADLFWALRGGGGNFGVVTEFEFRLHEVGPTVQFGLFFWEQDRSREALRLMREVIADLPRSLNAMPAAALTAPPAPFVPVEHHNELGCALLLVGFGDPGEHQQAVDRIRAALPPLFDLVTPMAYVALQQLLDEANAWGSHGYDKGAYIEDLTDEVIEILGDYAPRKSSPLSVLLFYRLDEAYCEVGEDDTAFGGGRTPRYMGFFIGLCPTPDLLPAEREWVRSLWDALRPHMMGAGTYVNALEGQDESRIQDTYGRKYGRLAAVKAKYDPNNVFHRNVNITSPVS</sequence>
<organism evidence="7 8">
    <name type="scientific">Geodermatophilus obscurus (strain ATCC 25078 / DSM 43160 / JCM 3152 / CCUG 61914 / KCC A-0152 / KCTC 9177 / NBRC 13315 / NRRL B-3577 / G-20)</name>
    <dbReference type="NCBI Taxonomy" id="526225"/>
    <lineage>
        <taxon>Bacteria</taxon>
        <taxon>Bacillati</taxon>
        <taxon>Actinomycetota</taxon>
        <taxon>Actinomycetes</taxon>
        <taxon>Geodermatophilales</taxon>
        <taxon>Geodermatophilaceae</taxon>
        <taxon>Geodermatophilus</taxon>
    </lineage>
</organism>
<keyword evidence="8" id="KW-1185">Reference proteome</keyword>
<evidence type="ECO:0000259" key="6">
    <source>
        <dbReference type="PROSITE" id="PS51387"/>
    </source>
</evidence>
<keyword evidence="3" id="KW-0285">Flavoprotein</keyword>
<dbReference type="PROSITE" id="PS51387">
    <property type="entry name" value="FAD_PCMH"/>
    <property type="match status" value="1"/>
</dbReference>
<dbReference type="OrthoDB" id="545125at2"/>
<dbReference type="KEGG" id="gob:Gobs_2260"/>